<dbReference type="EMBL" id="IACM01103983">
    <property type="protein sequence ID" value="LAB34483.1"/>
    <property type="molecule type" value="Transcribed_RNA"/>
</dbReference>
<reference evidence="1" key="1">
    <citation type="submission" date="2017-07" db="EMBL/GenBank/DDBJ databases">
        <authorList>
            <person name="Mikheyev A."/>
            <person name="Grau M."/>
        </authorList>
    </citation>
    <scope>NUCLEOTIDE SEQUENCE</scope>
    <source>
        <tissue evidence="1">Venom_gland</tissue>
    </source>
</reference>
<dbReference type="AlphaFoldDB" id="A0A2D4MNW6"/>
<accession>A0A2D4MNW6</accession>
<organism evidence="1">
    <name type="scientific">Micrurus spixii</name>
    <name type="common">Amazon coral snake</name>
    <dbReference type="NCBI Taxonomy" id="129469"/>
    <lineage>
        <taxon>Eukaryota</taxon>
        <taxon>Metazoa</taxon>
        <taxon>Chordata</taxon>
        <taxon>Craniata</taxon>
        <taxon>Vertebrata</taxon>
        <taxon>Euteleostomi</taxon>
        <taxon>Lepidosauria</taxon>
        <taxon>Squamata</taxon>
        <taxon>Bifurcata</taxon>
        <taxon>Unidentata</taxon>
        <taxon>Episquamata</taxon>
        <taxon>Toxicofera</taxon>
        <taxon>Serpentes</taxon>
        <taxon>Colubroidea</taxon>
        <taxon>Elapidae</taxon>
        <taxon>Elapinae</taxon>
        <taxon>Micrurus</taxon>
    </lineage>
</organism>
<reference evidence="1" key="2">
    <citation type="submission" date="2017-11" db="EMBL/GenBank/DDBJ databases">
        <title>Coralsnake Venomics: Analyses of Venom Gland Transcriptomes and Proteomes of Six Brazilian Taxa.</title>
        <authorList>
            <person name="Aird S.D."/>
            <person name="Jorge da Silva N."/>
            <person name="Qiu L."/>
            <person name="Villar-Briones A."/>
            <person name="Aparecida-Saddi V."/>
            <person name="Campos-Telles M.P."/>
            <person name="Grau M."/>
            <person name="Mikheyev A.S."/>
        </authorList>
    </citation>
    <scope>NUCLEOTIDE SEQUENCE</scope>
    <source>
        <tissue evidence="1">Venom_gland</tissue>
    </source>
</reference>
<sequence length="106" mass="12620">MQPVLNWYEDNYIGHPFRRRQGKQPSLFPIVIWTVFESMQGTEDCANNNWWLCAQLGMCHPTIWKFVNGLREKINFMYSSFLEHGLPLKLKKYDMADERIVSEYGN</sequence>
<proteinExistence type="predicted"/>
<evidence type="ECO:0000313" key="1">
    <source>
        <dbReference type="EMBL" id="LAB34483.1"/>
    </source>
</evidence>
<name>A0A2D4MNW6_9SAUR</name>
<protein>
    <submittedName>
        <fullName evidence="1">Uncharacterized protein</fullName>
    </submittedName>
</protein>